<feature type="non-terminal residue" evidence="1">
    <location>
        <position position="1"/>
    </location>
</feature>
<reference evidence="1" key="1">
    <citation type="submission" date="2023-10" db="EMBL/GenBank/DDBJ databases">
        <authorList>
            <person name="Chen Y."/>
            <person name="Shah S."/>
            <person name="Dougan E. K."/>
            <person name="Thang M."/>
            <person name="Chan C."/>
        </authorList>
    </citation>
    <scope>NUCLEOTIDE SEQUENCE [LARGE SCALE GENOMIC DNA]</scope>
</reference>
<evidence type="ECO:0000313" key="1">
    <source>
        <dbReference type="EMBL" id="CAK0903228.1"/>
    </source>
</evidence>
<gene>
    <name evidence="1" type="ORF">PCOR1329_LOCUS79588</name>
</gene>
<dbReference type="Proteomes" id="UP001189429">
    <property type="component" value="Unassembled WGS sequence"/>
</dbReference>
<dbReference type="EMBL" id="CAUYUJ010021185">
    <property type="protein sequence ID" value="CAK0903228.1"/>
    <property type="molecule type" value="Genomic_DNA"/>
</dbReference>
<comment type="caution">
    <text evidence="1">The sequence shown here is derived from an EMBL/GenBank/DDBJ whole genome shotgun (WGS) entry which is preliminary data.</text>
</comment>
<keyword evidence="2" id="KW-1185">Reference proteome</keyword>
<organism evidence="1 2">
    <name type="scientific">Prorocentrum cordatum</name>
    <dbReference type="NCBI Taxonomy" id="2364126"/>
    <lineage>
        <taxon>Eukaryota</taxon>
        <taxon>Sar</taxon>
        <taxon>Alveolata</taxon>
        <taxon>Dinophyceae</taxon>
        <taxon>Prorocentrales</taxon>
        <taxon>Prorocentraceae</taxon>
        <taxon>Prorocentrum</taxon>
    </lineage>
</organism>
<evidence type="ECO:0000313" key="2">
    <source>
        <dbReference type="Proteomes" id="UP001189429"/>
    </source>
</evidence>
<name>A0ABN9XT81_9DINO</name>
<protein>
    <submittedName>
        <fullName evidence="1">Uncharacterized protein</fullName>
    </submittedName>
</protein>
<sequence length="101" mass="10897">DLLHDSSTPITRVLFGGIAAGGDSFLCAKPPPSAQRRALHGHALLAGELRFGRAAFSCNSSWKACGKARGELSEVPSDGRAVFPSHVHVWHRTGRKRKRDP</sequence>
<accession>A0ABN9XT81</accession>
<proteinExistence type="predicted"/>